<proteinExistence type="predicted"/>
<dbReference type="Proteomes" id="UP000294930">
    <property type="component" value="Unassembled WGS sequence"/>
</dbReference>
<protein>
    <submittedName>
        <fullName evidence="1">Prophage protein DUF1660</fullName>
    </submittedName>
</protein>
<name>A0ABY2G6K2_9FLAO</name>
<sequence length="99" mass="11451">MFFSKLTVPNLDNMKKTTTNPASKLVCDIVGHKYEVSKKVTSHVKEYTCKRCKKQLTTNSNGNLTELTPKYKEINTILEEIYTRRMIRLKSKTLSSSIY</sequence>
<comment type="caution">
    <text evidence="1">The sequence shown here is derived from an EMBL/GenBank/DDBJ whole genome shotgun (WGS) entry which is preliminary data.</text>
</comment>
<evidence type="ECO:0000313" key="2">
    <source>
        <dbReference type="Proteomes" id="UP000294930"/>
    </source>
</evidence>
<accession>A0ABY2G6K2</accession>
<evidence type="ECO:0000313" key="1">
    <source>
        <dbReference type="EMBL" id="TDY13431.1"/>
    </source>
</evidence>
<organism evidence="1 2">
    <name type="scientific">Meridianimaribacter flavus</name>
    <dbReference type="NCBI Taxonomy" id="571115"/>
    <lineage>
        <taxon>Bacteria</taxon>
        <taxon>Pseudomonadati</taxon>
        <taxon>Bacteroidota</taxon>
        <taxon>Flavobacteriia</taxon>
        <taxon>Flavobacteriales</taxon>
        <taxon>Flavobacteriaceae</taxon>
        <taxon>Meridianimaribacter</taxon>
    </lineage>
</organism>
<dbReference type="InterPro" id="IPR012455">
    <property type="entry name" value="DUF1660"/>
</dbReference>
<reference evidence="1 2" key="1">
    <citation type="submission" date="2019-03" db="EMBL/GenBank/DDBJ databases">
        <title>Genomic Encyclopedia of Type Strains, Phase III (KMG-III): the genomes of soil and plant-associated and newly described type strains.</title>
        <authorList>
            <person name="Whitman W."/>
        </authorList>
    </citation>
    <scope>NUCLEOTIDE SEQUENCE [LARGE SCALE GENOMIC DNA]</scope>
    <source>
        <strain evidence="1 2">CGMCC 1.10957</strain>
    </source>
</reference>
<gene>
    <name evidence="1" type="ORF">A8975_0019</name>
</gene>
<dbReference type="EMBL" id="SOQZ01000001">
    <property type="protein sequence ID" value="TDY13431.1"/>
    <property type="molecule type" value="Genomic_DNA"/>
</dbReference>
<keyword evidence="2" id="KW-1185">Reference proteome</keyword>
<dbReference type="Pfam" id="PF07874">
    <property type="entry name" value="DUF1660"/>
    <property type="match status" value="1"/>
</dbReference>